<comment type="caution">
    <text evidence="1">The sequence shown here is derived from an EMBL/GenBank/DDBJ whole genome shotgun (WGS) entry which is preliminary data.</text>
</comment>
<dbReference type="AlphaFoldDB" id="A0AAX6ICL8"/>
<organism evidence="1 2">
    <name type="scientific">Iris pallida</name>
    <name type="common">Sweet iris</name>
    <dbReference type="NCBI Taxonomy" id="29817"/>
    <lineage>
        <taxon>Eukaryota</taxon>
        <taxon>Viridiplantae</taxon>
        <taxon>Streptophyta</taxon>
        <taxon>Embryophyta</taxon>
        <taxon>Tracheophyta</taxon>
        <taxon>Spermatophyta</taxon>
        <taxon>Magnoliopsida</taxon>
        <taxon>Liliopsida</taxon>
        <taxon>Asparagales</taxon>
        <taxon>Iridaceae</taxon>
        <taxon>Iridoideae</taxon>
        <taxon>Irideae</taxon>
        <taxon>Iris</taxon>
    </lineage>
</organism>
<dbReference type="EMBL" id="JANAVB010002795">
    <property type="protein sequence ID" value="KAJ6850597.1"/>
    <property type="molecule type" value="Genomic_DNA"/>
</dbReference>
<dbReference type="PANTHER" id="PTHR34212:SF1">
    <property type="entry name" value="OS06G0106900 PROTEIN"/>
    <property type="match status" value="1"/>
</dbReference>
<name>A0AAX6ICL8_IRIPA</name>
<reference evidence="1" key="2">
    <citation type="submission" date="2023-04" db="EMBL/GenBank/DDBJ databases">
        <authorList>
            <person name="Bruccoleri R.E."/>
            <person name="Oakeley E.J."/>
            <person name="Faust A.-M."/>
            <person name="Dessus-Babus S."/>
            <person name="Altorfer M."/>
            <person name="Burckhardt D."/>
            <person name="Oertli M."/>
            <person name="Naumann U."/>
            <person name="Petersen F."/>
            <person name="Wong J."/>
        </authorList>
    </citation>
    <scope>NUCLEOTIDE SEQUENCE</scope>
    <source>
        <strain evidence="1">GSM-AAB239-AS_SAM_17_03QT</strain>
        <tissue evidence="1">Leaf</tissue>
    </source>
</reference>
<sequence length="84" mass="9595">MKKQKKKEQQRLDEEGAAIAEAVALHVLLGEDADNSCHFMVNSNRRDDPWNRSGNIGVFRGYQSLARHSVEGQGWGTWIWLQVE</sequence>
<proteinExistence type="predicted"/>
<evidence type="ECO:0000313" key="2">
    <source>
        <dbReference type="Proteomes" id="UP001140949"/>
    </source>
</evidence>
<dbReference type="PANTHER" id="PTHR34212">
    <property type="entry name" value="OS02G0104200 PROTEIN"/>
    <property type="match status" value="1"/>
</dbReference>
<dbReference type="Proteomes" id="UP001140949">
    <property type="component" value="Unassembled WGS sequence"/>
</dbReference>
<keyword evidence="2" id="KW-1185">Reference proteome</keyword>
<accession>A0AAX6ICL8</accession>
<protein>
    <submittedName>
        <fullName evidence="1">Uncharacterized protein</fullName>
    </submittedName>
</protein>
<reference evidence="1" key="1">
    <citation type="journal article" date="2023" name="GigaByte">
        <title>Genome assembly of the bearded iris, Iris pallida Lam.</title>
        <authorList>
            <person name="Bruccoleri R.E."/>
            <person name="Oakeley E.J."/>
            <person name="Faust A.M.E."/>
            <person name="Altorfer M."/>
            <person name="Dessus-Babus S."/>
            <person name="Burckhardt D."/>
            <person name="Oertli M."/>
            <person name="Naumann U."/>
            <person name="Petersen F."/>
            <person name="Wong J."/>
        </authorList>
    </citation>
    <scope>NUCLEOTIDE SEQUENCE</scope>
    <source>
        <strain evidence="1">GSM-AAB239-AS_SAM_17_03QT</strain>
    </source>
</reference>
<evidence type="ECO:0000313" key="1">
    <source>
        <dbReference type="EMBL" id="KAJ6850597.1"/>
    </source>
</evidence>
<gene>
    <name evidence="1" type="ORF">M6B38_263745</name>
</gene>